<gene>
    <name evidence="10" type="ORF">APLA_LOCUS4432</name>
</gene>
<dbReference type="AlphaFoldDB" id="A0A8S0ZCR1"/>
<dbReference type="PROSITE" id="PS51909">
    <property type="entry name" value="LYSOZYME_I"/>
    <property type="match status" value="2"/>
</dbReference>
<keyword evidence="4" id="KW-0081">Bacteriolytic enzyme</keyword>
<evidence type="ECO:0000256" key="7">
    <source>
        <dbReference type="ARBA" id="ARBA00023295"/>
    </source>
</evidence>
<dbReference type="GO" id="GO:0031640">
    <property type="term" value="P:killing of cells of another organism"/>
    <property type="evidence" value="ECO:0007669"/>
    <property type="project" value="UniProtKB-KW"/>
</dbReference>
<protein>
    <recommendedName>
        <fullName evidence="2">lysozyme</fullName>
        <ecNumber evidence="2">3.2.1.17</ecNumber>
    </recommendedName>
</protein>
<proteinExistence type="predicted"/>
<evidence type="ECO:0000256" key="4">
    <source>
        <dbReference type="ARBA" id="ARBA00022638"/>
    </source>
</evidence>
<evidence type="ECO:0000256" key="2">
    <source>
        <dbReference type="ARBA" id="ARBA00012732"/>
    </source>
</evidence>
<dbReference type="InterPro" id="IPR008597">
    <property type="entry name" value="Invert_lysozyme"/>
</dbReference>
<reference evidence="10 11" key="1">
    <citation type="submission" date="2020-04" db="EMBL/GenBank/DDBJ databases">
        <authorList>
            <person name="Wallbank WR R."/>
            <person name="Pardo Diaz C."/>
            <person name="Kozak K."/>
            <person name="Martin S."/>
            <person name="Jiggins C."/>
            <person name="Moest M."/>
            <person name="Warren A I."/>
            <person name="Byers J.R.P. K."/>
            <person name="Montejo-Kovacevich G."/>
            <person name="Yen C E."/>
        </authorList>
    </citation>
    <scope>NUCLEOTIDE SEQUENCE [LARGE SCALE GENOMIC DNA]</scope>
</reference>
<dbReference type="PANTHER" id="PTHR11195:SF13">
    <property type="entry name" value="INVERTEBRATE-TYPE LYSOZYME 2-RELATED"/>
    <property type="match status" value="1"/>
</dbReference>
<evidence type="ECO:0000256" key="1">
    <source>
        <dbReference type="ARBA" id="ARBA00000632"/>
    </source>
</evidence>
<feature type="transmembrane region" description="Helical" evidence="9">
    <location>
        <begin position="12"/>
        <end position="30"/>
    </location>
</feature>
<feature type="disulfide bond" evidence="8">
    <location>
        <begin position="73"/>
        <end position="157"/>
    </location>
</feature>
<comment type="caution">
    <text evidence="10">The sequence shown here is derived from an EMBL/GenBank/DDBJ whole genome shotgun (WGS) entry which is preliminary data.</text>
</comment>
<evidence type="ECO:0000256" key="3">
    <source>
        <dbReference type="ARBA" id="ARBA00022529"/>
    </source>
</evidence>
<accession>A0A8S0ZCR1</accession>
<keyword evidence="6 8" id="KW-1015">Disulfide bond</keyword>
<dbReference type="Gene3D" id="1.10.530.10">
    <property type="match status" value="2"/>
</dbReference>
<evidence type="ECO:0000256" key="6">
    <source>
        <dbReference type="ARBA" id="ARBA00023157"/>
    </source>
</evidence>
<dbReference type="GO" id="GO:0042742">
    <property type="term" value="P:defense response to bacterium"/>
    <property type="evidence" value="ECO:0007669"/>
    <property type="project" value="UniProtKB-KW"/>
</dbReference>
<evidence type="ECO:0000256" key="9">
    <source>
        <dbReference type="SAM" id="Phobius"/>
    </source>
</evidence>
<dbReference type="Proteomes" id="UP000494256">
    <property type="component" value="Unassembled WGS sequence"/>
</dbReference>
<keyword evidence="3" id="KW-0929">Antimicrobial</keyword>
<keyword evidence="9" id="KW-1133">Transmembrane helix</keyword>
<evidence type="ECO:0000256" key="8">
    <source>
        <dbReference type="PIRSR" id="PIRSR608597-3"/>
    </source>
</evidence>
<evidence type="ECO:0000313" key="11">
    <source>
        <dbReference type="Proteomes" id="UP000494256"/>
    </source>
</evidence>
<feature type="transmembrane region" description="Helical" evidence="9">
    <location>
        <begin position="42"/>
        <end position="66"/>
    </location>
</feature>
<keyword evidence="9" id="KW-0472">Membrane</keyword>
<name>A0A8S0ZCR1_ARCPL</name>
<dbReference type="CDD" id="cd16890">
    <property type="entry name" value="lyz_i"/>
    <property type="match status" value="2"/>
</dbReference>
<organism evidence="10 11">
    <name type="scientific">Arctia plantaginis</name>
    <name type="common">Wood tiger moth</name>
    <name type="synonym">Phalaena plantaginis</name>
    <dbReference type="NCBI Taxonomy" id="874455"/>
    <lineage>
        <taxon>Eukaryota</taxon>
        <taxon>Metazoa</taxon>
        <taxon>Ecdysozoa</taxon>
        <taxon>Arthropoda</taxon>
        <taxon>Hexapoda</taxon>
        <taxon>Insecta</taxon>
        <taxon>Pterygota</taxon>
        <taxon>Neoptera</taxon>
        <taxon>Endopterygota</taxon>
        <taxon>Lepidoptera</taxon>
        <taxon>Glossata</taxon>
        <taxon>Ditrysia</taxon>
        <taxon>Noctuoidea</taxon>
        <taxon>Erebidae</taxon>
        <taxon>Arctiinae</taxon>
        <taxon>Arctia</taxon>
    </lineage>
</organism>
<keyword evidence="9" id="KW-0812">Transmembrane</keyword>
<dbReference type="OrthoDB" id="10259720at2759"/>
<dbReference type="GO" id="GO:0003796">
    <property type="term" value="F:lysozyme activity"/>
    <property type="evidence" value="ECO:0007669"/>
    <property type="project" value="UniProtKB-EC"/>
</dbReference>
<sequence>MENLKFILSLETALFFWNKLSIVMVLLLFVETSLRNIMNLHGIPAIPVYLWSLFVLWITCSGGVLLPNLSETCFQCLCHVSTGCDLTHDCTNGYCGPFNISRIYWYDAGQIVLPYDDPARNHAWKDCARNYECAKQIIANYLLKYGRDCNEDGTTDCYDYMMVERRLVVFYEGGKDDEDDEDTGTISYLSLINKSQCQKYLKLRKYFTRKLRYQSWTTFFEDSPENFLEKAKNMNVKTTIAIPVCLFAFFIFWITGSAGVYIPNLTEACYKCLCYVSTGCDFSHDCTGGYCGPFNISRIYWKEAGQIVLPDDDPDRNHAWEDCAKSFHCAKRIIERYLEIFGRDCNGDGLTNCFDYMMINGNGGYGCTAPLNRSANGQRWLKRYEECRI</sequence>
<feature type="disulfide bond" evidence="8">
    <location>
        <begin position="78"/>
        <end position="84"/>
    </location>
</feature>
<keyword evidence="5" id="KW-0378">Hydrolase</keyword>
<dbReference type="Pfam" id="PF05497">
    <property type="entry name" value="Destabilase"/>
    <property type="match status" value="2"/>
</dbReference>
<dbReference type="PANTHER" id="PTHR11195">
    <property type="entry name" value="DESTABILASE-RELATED"/>
    <property type="match status" value="1"/>
</dbReference>
<dbReference type="EC" id="3.2.1.17" evidence="2"/>
<evidence type="ECO:0000313" key="10">
    <source>
        <dbReference type="EMBL" id="CAB3230186.1"/>
    </source>
</evidence>
<feature type="transmembrane region" description="Helical" evidence="9">
    <location>
        <begin position="240"/>
        <end position="262"/>
    </location>
</feature>
<feature type="disulfide bond" evidence="8">
    <location>
        <begin position="127"/>
        <end position="133"/>
    </location>
</feature>
<evidence type="ECO:0000256" key="5">
    <source>
        <dbReference type="ARBA" id="ARBA00022801"/>
    </source>
</evidence>
<dbReference type="EMBL" id="CADEBD010000287">
    <property type="protein sequence ID" value="CAB3230186.1"/>
    <property type="molecule type" value="Genomic_DNA"/>
</dbReference>
<comment type="catalytic activity">
    <reaction evidence="1">
        <text>Hydrolysis of (1-&gt;4)-beta-linkages between N-acetylmuramic acid and N-acetyl-D-glucosamine residues in a peptidoglycan and between N-acetyl-D-glucosamine residues in chitodextrins.</text>
        <dbReference type="EC" id="3.2.1.17"/>
    </reaction>
</comment>
<keyword evidence="7" id="KW-0326">Glycosidase</keyword>